<keyword evidence="1" id="KW-0489">Methyltransferase</keyword>
<evidence type="ECO:0000313" key="1">
    <source>
        <dbReference type="EMBL" id="NLW35670.1"/>
    </source>
</evidence>
<proteinExistence type="predicted"/>
<dbReference type="InterPro" id="IPR029063">
    <property type="entry name" value="SAM-dependent_MTases_sf"/>
</dbReference>
<keyword evidence="1" id="KW-0808">Transferase</keyword>
<evidence type="ECO:0000313" key="2">
    <source>
        <dbReference type="Proteomes" id="UP000777265"/>
    </source>
</evidence>
<dbReference type="Pfam" id="PF13489">
    <property type="entry name" value="Methyltransf_23"/>
    <property type="match status" value="1"/>
</dbReference>
<dbReference type="EMBL" id="JAAYEE010000156">
    <property type="protein sequence ID" value="NLW35670.1"/>
    <property type="molecule type" value="Genomic_DNA"/>
</dbReference>
<organism evidence="1 2">
    <name type="scientific">Syntrophorhabdus aromaticivorans</name>
    <dbReference type="NCBI Taxonomy" id="328301"/>
    <lineage>
        <taxon>Bacteria</taxon>
        <taxon>Pseudomonadati</taxon>
        <taxon>Thermodesulfobacteriota</taxon>
        <taxon>Syntrophorhabdia</taxon>
        <taxon>Syntrophorhabdales</taxon>
        <taxon>Syntrophorhabdaceae</taxon>
        <taxon>Syntrophorhabdus</taxon>
    </lineage>
</organism>
<gene>
    <name evidence="1" type="ORF">GXY80_09355</name>
</gene>
<dbReference type="CDD" id="cd02440">
    <property type="entry name" value="AdoMet_MTases"/>
    <property type="match status" value="1"/>
</dbReference>
<dbReference type="PANTHER" id="PTHR43861">
    <property type="entry name" value="TRANS-ACONITATE 2-METHYLTRANSFERASE-RELATED"/>
    <property type="match status" value="1"/>
</dbReference>
<dbReference type="GO" id="GO:0032259">
    <property type="term" value="P:methylation"/>
    <property type="evidence" value="ECO:0007669"/>
    <property type="project" value="UniProtKB-KW"/>
</dbReference>
<dbReference type="Gene3D" id="3.40.50.150">
    <property type="entry name" value="Vaccinia Virus protein VP39"/>
    <property type="match status" value="1"/>
</dbReference>
<accession>A0A971M4L4</accession>
<dbReference type="SUPFAM" id="SSF53335">
    <property type="entry name" value="S-adenosyl-L-methionine-dependent methyltransferases"/>
    <property type="match status" value="1"/>
</dbReference>
<comment type="caution">
    <text evidence="1">The sequence shown here is derived from an EMBL/GenBank/DDBJ whole genome shotgun (WGS) entry which is preliminary data.</text>
</comment>
<dbReference type="GO" id="GO:0008168">
    <property type="term" value="F:methyltransferase activity"/>
    <property type="evidence" value="ECO:0007669"/>
    <property type="project" value="UniProtKB-KW"/>
</dbReference>
<reference evidence="1" key="2">
    <citation type="submission" date="2020-01" db="EMBL/GenBank/DDBJ databases">
        <authorList>
            <person name="Campanaro S."/>
        </authorList>
    </citation>
    <scope>NUCLEOTIDE SEQUENCE</scope>
    <source>
        <strain evidence="1">AS06rmzACSIP_7</strain>
    </source>
</reference>
<dbReference type="AlphaFoldDB" id="A0A971M4L4"/>
<reference evidence="1" key="1">
    <citation type="journal article" date="2020" name="Biotechnol. Biofuels">
        <title>New insights from the biogas microbiome by comprehensive genome-resolved metagenomics of nearly 1600 species originating from multiple anaerobic digesters.</title>
        <authorList>
            <person name="Campanaro S."/>
            <person name="Treu L."/>
            <person name="Rodriguez-R L.M."/>
            <person name="Kovalovszki A."/>
            <person name="Ziels R.M."/>
            <person name="Maus I."/>
            <person name="Zhu X."/>
            <person name="Kougias P.G."/>
            <person name="Basile A."/>
            <person name="Luo G."/>
            <person name="Schluter A."/>
            <person name="Konstantinidis K.T."/>
            <person name="Angelidaki I."/>
        </authorList>
    </citation>
    <scope>NUCLEOTIDE SEQUENCE</scope>
    <source>
        <strain evidence="1">AS06rmzACSIP_7</strain>
    </source>
</reference>
<name>A0A971M4L4_9BACT</name>
<dbReference type="Proteomes" id="UP000777265">
    <property type="component" value="Unassembled WGS sequence"/>
</dbReference>
<dbReference type="PANTHER" id="PTHR43861:SF6">
    <property type="entry name" value="METHYLTRANSFERASE TYPE 11"/>
    <property type="match status" value="1"/>
</dbReference>
<protein>
    <submittedName>
        <fullName evidence="1">Methyltransferase domain-containing protein</fullName>
    </submittedName>
</protein>
<sequence>MNHFEKHLCRLCGNSMLTPLYREDFLELRQTSIAVHTNSFIYLLCSQCGLVQVEPTPAPEFLERYYRYAPVAGLDHELLLTVKDQYYQETIEFLKRLQPRRIFEVGAASGYLLHQLAETFQATVGGLEPSDASRRWARNKYGIKLLPGMLSNLDIKAHRLQGAFDLVIACAVLEHAAWPVAFMRTAGDLLSKGGYIYIEVPSLSHPLKSELTEKVVQPFHLCYYTPASIIHLGTRAGLTCIHVEEIKTLVVPIYRALFLKQSSAAITEKLFRAHVQWFDNRLDLILEDCRRYIGGASNVWIWGIGDDFFKLWTLSPETFDPTKCRLVDRNAVKISKHLGPFEITPPDSDLCGIPDVILIASSSHLIWKNILKDAQDLFPQTPIHILYKGDYNDRAY</sequence>